<reference evidence="3 4" key="1">
    <citation type="submission" date="2020-08" db="EMBL/GenBank/DDBJ databases">
        <title>Genomic Encyclopedia of Type Strains, Phase IV (KMG-IV): sequencing the most valuable type-strain genomes for metagenomic binning, comparative biology and taxonomic classification.</title>
        <authorList>
            <person name="Goeker M."/>
        </authorList>
    </citation>
    <scope>NUCLEOTIDE SEQUENCE [LARGE SCALE GENOMIC DNA]</scope>
    <source>
        <strain evidence="3 4">DSM 44197</strain>
    </source>
</reference>
<evidence type="ECO:0000256" key="2">
    <source>
        <dbReference type="SAM" id="Phobius"/>
    </source>
</evidence>
<comment type="caution">
    <text evidence="3">The sequence shown here is derived from an EMBL/GenBank/DDBJ whole genome shotgun (WGS) entry which is preliminary data.</text>
</comment>
<dbReference type="Proteomes" id="UP000572680">
    <property type="component" value="Unassembled WGS sequence"/>
</dbReference>
<feature type="transmembrane region" description="Helical" evidence="2">
    <location>
        <begin position="126"/>
        <end position="150"/>
    </location>
</feature>
<keyword evidence="2" id="KW-0812">Transmembrane</keyword>
<name>A0A7W3LSP4_ACTNM</name>
<dbReference type="RefSeq" id="WP_182845787.1">
    <property type="nucleotide sequence ID" value="NZ_BAAALP010000072.1"/>
</dbReference>
<dbReference type="AlphaFoldDB" id="A0A7W3LSP4"/>
<evidence type="ECO:0000313" key="3">
    <source>
        <dbReference type="EMBL" id="MBA8953614.1"/>
    </source>
</evidence>
<keyword evidence="2" id="KW-0472">Membrane</keyword>
<feature type="region of interest" description="Disordered" evidence="1">
    <location>
        <begin position="24"/>
        <end position="43"/>
    </location>
</feature>
<gene>
    <name evidence="3" type="ORF">HNR61_005267</name>
</gene>
<accession>A0A7W3LSP4</accession>
<dbReference type="EMBL" id="JACJIA010000007">
    <property type="protein sequence ID" value="MBA8953614.1"/>
    <property type="molecule type" value="Genomic_DNA"/>
</dbReference>
<keyword evidence="2" id="KW-1133">Transmembrane helix</keyword>
<evidence type="ECO:0000256" key="1">
    <source>
        <dbReference type="SAM" id="MobiDB-lite"/>
    </source>
</evidence>
<sequence>MGWITSALKVAQIAGQILSQLPAPERNEFDADDEPYRPGGVEGYWDPKSGTPYLRSVADHPIGLNFVDFIGSEGNQGYSSTLIHLDKKGQGFNPRKELQFYRNGEMTVFDASPQPAGAGDDDNWRLISFGVVLILGAAATAIAGGISIGVRRTADRSELFIERRGTSLRQVKLNVRAGTLKLTFAEDSAALLSDATLAFALPKDADVSLGVSVDGQLQVDEATYQALIEPTLDRVIALD</sequence>
<organism evidence="3 4">
    <name type="scientific">Actinomadura namibiensis</name>
    <dbReference type="NCBI Taxonomy" id="182080"/>
    <lineage>
        <taxon>Bacteria</taxon>
        <taxon>Bacillati</taxon>
        <taxon>Actinomycetota</taxon>
        <taxon>Actinomycetes</taxon>
        <taxon>Streptosporangiales</taxon>
        <taxon>Thermomonosporaceae</taxon>
        <taxon>Actinomadura</taxon>
    </lineage>
</organism>
<keyword evidence="4" id="KW-1185">Reference proteome</keyword>
<protein>
    <submittedName>
        <fullName evidence="3">Uncharacterized protein</fullName>
    </submittedName>
</protein>
<proteinExistence type="predicted"/>
<evidence type="ECO:0000313" key="4">
    <source>
        <dbReference type="Proteomes" id="UP000572680"/>
    </source>
</evidence>